<dbReference type="AlphaFoldDB" id="A0A0C1Y5Z6"/>
<dbReference type="InterPro" id="IPR035402">
    <property type="entry name" value="DgcN-like_N"/>
</dbReference>
<dbReference type="PANTHER" id="PTHR40690:SF1">
    <property type="entry name" value="DUF1611 DOMAIN-CONTAINING PROTEIN"/>
    <property type="match status" value="1"/>
</dbReference>
<name>A0A0C1Y5Z6_9CYAN</name>
<dbReference type="SUPFAM" id="SSF52540">
    <property type="entry name" value="P-loop containing nucleoside triphosphate hydrolases"/>
    <property type="match status" value="1"/>
</dbReference>
<accession>A0A0C1Y5Z6</accession>
<dbReference type="EMBL" id="JTHE02000003">
    <property type="protein sequence ID" value="NEV68957.1"/>
    <property type="molecule type" value="Genomic_DNA"/>
</dbReference>
<reference evidence="3" key="1">
    <citation type="submission" date="2014-11" db="EMBL/GenBank/DDBJ databases">
        <authorList>
            <person name="Malar M.C."/>
            <person name="Sen D."/>
            <person name="Tripathy S."/>
        </authorList>
    </citation>
    <scope>NUCLEOTIDE SEQUENCE</scope>
    <source>
        <strain evidence="3">BDU141951</strain>
    </source>
</reference>
<reference evidence="3" key="2">
    <citation type="journal article" date="2015" name="Genome Announc.">
        <title>Draft Genome Sequence of Filamentous Marine Cyanobacterium Lyngbya confervoides Strain BDU141951.</title>
        <authorList>
            <person name="Chandrababunaidu M.M."/>
            <person name="Sen D."/>
            <person name="Tripathy S."/>
        </authorList>
    </citation>
    <scope>NUCLEOTIDE SEQUENCE</scope>
    <source>
        <strain evidence="3">BDU141951</strain>
    </source>
</reference>
<dbReference type="InterPro" id="IPR011669">
    <property type="entry name" value="DgcN-like"/>
</dbReference>
<dbReference type="PIRSF" id="PIRSF026760">
    <property type="entry name" value="UCP026760"/>
    <property type="match status" value="1"/>
</dbReference>
<dbReference type="InterPro" id="IPR035086">
    <property type="entry name" value="DgcN-like_C"/>
</dbReference>
<dbReference type="Pfam" id="PF07755">
    <property type="entry name" value="DUF1611"/>
    <property type="match status" value="1"/>
</dbReference>
<protein>
    <submittedName>
        <fullName evidence="3">DUF1611 domain-containing protein</fullName>
    </submittedName>
</protein>
<feature type="domain" description="D-glutamate N-acetyltransferase-like N-terminal" evidence="2">
    <location>
        <begin position="44"/>
        <end position="135"/>
    </location>
</feature>
<evidence type="ECO:0000259" key="1">
    <source>
        <dbReference type="Pfam" id="PF07755"/>
    </source>
</evidence>
<reference evidence="3" key="3">
    <citation type="submission" date="2020-02" db="EMBL/GenBank/DDBJ databases">
        <authorList>
            <person name="Sarangi A.N."/>
            <person name="Ghosh S."/>
            <person name="Mukherjee M."/>
            <person name="Tripathy S."/>
        </authorList>
    </citation>
    <scope>NUCLEOTIDE SEQUENCE</scope>
    <source>
        <strain evidence="3">BDU141951</strain>
    </source>
</reference>
<evidence type="ECO:0000313" key="3">
    <source>
        <dbReference type="EMBL" id="NEV68957.1"/>
    </source>
</evidence>
<dbReference type="Gene3D" id="3.40.50.720">
    <property type="entry name" value="NAD(P)-binding Rossmann-like Domain"/>
    <property type="match status" value="1"/>
</dbReference>
<dbReference type="Gene3D" id="3.40.50.300">
    <property type="entry name" value="P-loop containing nucleotide triphosphate hydrolases"/>
    <property type="match status" value="1"/>
</dbReference>
<sequence length="353" mass="37413">MNYLTADHRIALLMHEGTDNPGGKTGLSILRYSPLNIVAVVDEQQAGNSLKAVTGIDRDVPIVASVQAALALDPSVLMIGIAPSGGALPQPWYEEVKTAVKAGLSVVNGLHTPMASDPQLNTHVRPPQWIWDVRQEPQGLGIASAAAKSLSCRRVLPVGTDMAIGKMSANLELHKLALKRGLRSKVIATGQTNIMLGDDGIPLDTIRVDFAAGAVEQQVMKYGSDHDILFIEGQGSLFHPGSTATLPLMRGSQPTHLILVHRLGQTHIRNHPAIPTPSLSEAIRIYEAIAAAGNCFTPAKTVGIALNTYGFDEDAAKDAIAAATQETRLPATDVIRFGAEPLIEAILTTPLPA</sequence>
<feature type="domain" description="D-glutamate N-acetyltransferase-like C-terminal" evidence="1">
    <location>
        <begin position="142"/>
        <end position="342"/>
    </location>
</feature>
<evidence type="ECO:0000259" key="2">
    <source>
        <dbReference type="Pfam" id="PF17396"/>
    </source>
</evidence>
<dbReference type="PANTHER" id="PTHR40690">
    <property type="entry name" value="GLL3100 PROTEIN"/>
    <property type="match status" value="1"/>
</dbReference>
<comment type="caution">
    <text evidence="3">The sequence shown here is derived from an EMBL/GenBank/DDBJ whole genome shotgun (WGS) entry which is preliminary data.</text>
</comment>
<proteinExistence type="predicted"/>
<gene>
    <name evidence="3" type="ORF">QQ91_017810</name>
</gene>
<dbReference type="InterPro" id="IPR027417">
    <property type="entry name" value="P-loop_NTPase"/>
</dbReference>
<organism evidence="3">
    <name type="scientific">Lyngbya confervoides BDU141951</name>
    <dbReference type="NCBI Taxonomy" id="1574623"/>
    <lineage>
        <taxon>Bacteria</taxon>
        <taxon>Bacillati</taxon>
        <taxon>Cyanobacteriota</taxon>
        <taxon>Cyanophyceae</taxon>
        <taxon>Oscillatoriophycideae</taxon>
        <taxon>Oscillatoriales</taxon>
        <taxon>Microcoleaceae</taxon>
        <taxon>Lyngbya</taxon>
    </lineage>
</organism>
<dbReference type="Pfam" id="PF17396">
    <property type="entry name" value="DUF1611_N"/>
    <property type="match status" value="1"/>
</dbReference>